<reference evidence="2 3" key="1">
    <citation type="journal article" date="2014" name="PLoS Genet.">
        <title>Phylogenetically driven sequencing of extremely halophilic archaea reveals strategies for static and dynamic osmo-response.</title>
        <authorList>
            <person name="Becker E.A."/>
            <person name="Seitzer P.M."/>
            <person name="Tritt A."/>
            <person name="Larsen D."/>
            <person name="Krusor M."/>
            <person name="Yao A.I."/>
            <person name="Wu D."/>
            <person name="Madern D."/>
            <person name="Eisen J.A."/>
            <person name="Darling A.E."/>
            <person name="Facciotti M.T."/>
        </authorList>
    </citation>
    <scope>NUCLEOTIDE SEQUENCE [LARGE SCALE GENOMIC DNA]</scope>
    <source>
        <strain evidence="2 3">DSM 10524</strain>
    </source>
</reference>
<comment type="caution">
    <text evidence="2">The sequence shown here is derived from an EMBL/GenBank/DDBJ whole genome shotgun (WGS) entry which is preliminary data.</text>
</comment>
<evidence type="ECO:0000256" key="1">
    <source>
        <dbReference type="SAM" id="Phobius"/>
    </source>
</evidence>
<evidence type="ECO:0000313" key="3">
    <source>
        <dbReference type="Proteomes" id="UP000011688"/>
    </source>
</evidence>
<keyword evidence="1" id="KW-0812">Transmembrane</keyword>
<gene>
    <name evidence="2" type="ORF">C491_01512</name>
</gene>
<proteinExistence type="predicted"/>
<dbReference type="RefSeq" id="WP_005553224.1">
    <property type="nucleotide sequence ID" value="NZ_AOIB01000005.1"/>
</dbReference>
<keyword evidence="1" id="KW-0472">Membrane</keyword>
<dbReference type="EMBL" id="AOIB01000005">
    <property type="protein sequence ID" value="ELY61494.1"/>
    <property type="molecule type" value="Genomic_DNA"/>
</dbReference>
<protein>
    <submittedName>
        <fullName evidence="2">Uncharacterized protein</fullName>
    </submittedName>
</protein>
<dbReference type="AlphaFoldDB" id="L9XIE9"/>
<keyword evidence="3" id="KW-1185">Reference proteome</keyword>
<accession>L9XIE9</accession>
<dbReference type="Proteomes" id="UP000011688">
    <property type="component" value="Unassembled WGS sequence"/>
</dbReference>
<evidence type="ECO:0000313" key="2">
    <source>
        <dbReference type="EMBL" id="ELY61494.1"/>
    </source>
</evidence>
<feature type="transmembrane region" description="Helical" evidence="1">
    <location>
        <begin position="12"/>
        <end position="34"/>
    </location>
</feature>
<name>L9XIE9_9EURY</name>
<sequence length="95" mass="9683">MSRSRLSSLFGLAVGYLAYAVSGLALLAGLYVGVAHVAAPAAGSGGSFGTALAVLMACGGLAIFAFAFAKAVFHMTRHPSWALDLSGSDDSIRYR</sequence>
<keyword evidence="1" id="KW-1133">Transmembrane helix</keyword>
<organism evidence="2 3">
    <name type="scientific">Natronococcus amylolyticus DSM 10524</name>
    <dbReference type="NCBI Taxonomy" id="1227497"/>
    <lineage>
        <taxon>Archaea</taxon>
        <taxon>Methanobacteriati</taxon>
        <taxon>Methanobacteriota</taxon>
        <taxon>Stenosarchaea group</taxon>
        <taxon>Halobacteria</taxon>
        <taxon>Halobacteriales</taxon>
        <taxon>Natrialbaceae</taxon>
        <taxon>Natronococcus</taxon>
    </lineage>
</organism>
<dbReference type="STRING" id="1227497.C491_01512"/>
<feature type="transmembrane region" description="Helical" evidence="1">
    <location>
        <begin position="46"/>
        <end position="69"/>
    </location>
</feature>